<evidence type="ECO:0000256" key="1">
    <source>
        <dbReference type="ARBA" id="ARBA00022737"/>
    </source>
</evidence>
<protein>
    <submittedName>
        <fullName evidence="5">Ankyrin repeat-containing protein</fullName>
    </submittedName>
</protein>
<comment type="caution">
    <text evidence="5">The sequence shown here is derived from an EMBL/GenBank/DDBJ whole genome shotgun (WGS) entry which is preliminary data.</text>
</comment>
<dbReference type="AlphaFoldDB" id="A0A8H4KEU2"/>
<dbReference type="SMART" id="SM00248">
    <property type="entry name" value="ANK"/>
    <property type="match status" value="7"/>
</dbReference>
<feature type="repeat" description="ANK" evidence="3">
    <location>
        <begin position="593"/>
        <end position="625"/>
    </location>
</feature>
<dbReference type="PROSITE" id="PS50088">
    <property type="entry name" value="ANK_REPEAT"/>
    <property type="match status" value="4"/>
</dbReference>
<dbReference type="PROSITE" id="PS50297">
    <property type="entry name" value="ANK_REP_REGION"/>
    <property type="match status" value="4"/>
</dbReference>
<evidence type="ECO:0000313" key="6">
    <source>
        <dbReference type="Proteomes" id="UP000605986"/>
    </source>
</evidence>
<dbReference type="OrthoDB" id="426293at2759"/>
<feature type="coiled-coil region" evidence="4">
    <location>
        <begin position="39"/>
        <end position="101"/>
    </location>
</feature>
<dbReference type="InterPro" id="IPR036770">
    <property type="entry name" value="Ankyrin_rpt-contain_sf"/>
</dbReference>
<dbReference type="Proteomes" id="UP000605986">
    <property type="component" value="Unassembled WGS sequence"/>
</dbReference>
<keyword evidence="2 3" id="KW-0040">ANK repeat</keyword>
<gene>
    <name evidence="5" type="ORF">F53441_6907</name>
</gene>
<dbReference type="EMBL" id="JAADJG010000265">
    <property type="protein sequence ID" value="KAF4449902.1"/>
    <property type="molecule type" value="Genomic_DNA"/>
</dbReference>
<evidence type="ECO:0000256" key="3">
    <source>
        <dbReference type="PROSITE-ProRule" id="PRU00023"/>
    </source>
</evidence>
<dbReference type="PANTHER" id="PTHR24203">
    <property type="entry name" value="ANKYRIN REPEAT FAMILY PROTEIN"/>
    <property type="match status" value="1"/>
</dbReference>
<name>A0A8H4KEU2_9HYPO</name>
<keyword evidence="4" id="KW-0175">Coiled coil</keyword>
<feature type="repeat" description="ANK" evidence="3">
    <location>
        <begin position="560"/>
        <end position="592"/>
    </location>
</feature>
<dbReference type="SUPFAM" id="SSF48403">
    <property type="entry name" value="Ankyrin repeat"/>
    <property type="match status" value="1"/>
</dbReference>
<proteinExistence type="predicted"/>
<dbReference type="PANTHER" id="PTHR24203:SF45">
    <property type="entry name" value="ANKYRIN REPEAT DOMAIN 6"/>
    <property type="match status" value="1"/>
</dbReference>
<organism evidence="5 6">
    <name type="scientific">Fusarium austroafricanum</name>
    <dbReference type="NCBI Taxonomy" id="2364996"/>
    <lineage>
        <taxon>Eukaryota</taxon>
        <taxon>Fungi</taxon>
        <taxon>Dikarya</taxon>
        <taxon>Ascomycota</taxon>
        <taxon>Pezizomycotina</taxon>
        <taxon>Sordariomycetes</taxon>
        <taxon>Hypocreomycetidae</taxon>
        <taxon>Hypocreales</taxon>
        <taxon>Nectriaceae</taxon>
        <taxon>Fusarium</taxon>
        <taxon>Fusarium concolor species complex</taxon>
    </lineage>
</organism>
<dbReference type="PRINTS" id="PR01415">
    <property type="entry name" value="ANKYRIN"/>
</dbReference>
<dbReference type="Pfam" id="PF12796">
    <property type="entry name" value="Ank_2"/>
    <property type="match status" value="2"/>
</dbReference>
<sequence>MAEIFGVIAGTVGVLDVSKRGIDRLDHVCSRWRNAPQELLELRNEVEDLRVVLDQVMEAKTTIETTSQHDAPLAASLNEQYRKANDQLAALEDIVNALSSIKNYKKKYKWVRKEGKIETIKMRIRGVRESISSLLLAHGVIKSSRVELDILSVISVGNQQNQHVNSRLDTLSTGISETRNEVAAAHSDITASAATNSQQVVASLADTRLEVANMFQNFASHFDTRFDHLGTMNSGAGLVTRPPRQGSRPGITQSQSIQFTTARRGACSVACDCRCHSSSISSSTWQLPQILSFILGSLFLRYTGLPASIRFTYVFPVWLIQYSILFYLEKIAGRKPEMVLAMKNRVRWQDNPMFNACFAGDLKEVETLYRTSPWYARDIRDVDGTNPIFWALRQQNVEVAKFLNSVDGGTDNENDNGDCAQSYFAVRTITKYSEPGAFDSDIYQLLRLREHIDELGLPEITRSILGLPGSRPLRYLVENFPSRSASEAKMEDEFGKTALHWACRQGDAEAVAALVKLGANVNASRPNGYSPLHEAGLSKKASDCVNILFKAGVTLGRDTYGNTPLHVACAEGIVETVESLLDNGVSMEDLNKTGQSPLMLTTERDRFPILKLLLDRGADIGVADEYGGTALHLSVWANAHECAKELLSRGADRNCANIFGTNILHAATEDADERMLEILTKDGLRGLDVNVEDNNGQTAQKIFGSRPGVTDELKSAFERLIKVIPAVSTL</sequence>
<keyword evidence="1" id="KW-0677">Repeat</keyword>
<feature type="repeat" description="ANK" evidence="3">
    <location>
        <begin position="494"/>
        <end position="526"/>
    </location>
</feature>
<accession>A0A8H4KEU2</accession>
<keyword evidence="6" id="KW-1185">Reference proteome</keyword>
<reference evidence="5" key="1">
    <citation type="submission" date="2020-01" db="EMBL/GenBank/DDBJ databases">
        <title>Identification and distribution of gene clusters putatively required for synthesis of sphingolipid metabolism inhibitors in phylogenetically diverse species of the filamentous fungus Fusarium.</title>
        <authorList>
            <person name="Kim H.-S."/>
            <person name="Busman M."/>
            <person name="Brown D.W."/>
            <person name="Divon H."/>
            <person name="Uhlig S."/>
            <person name="Proctor R.H."/>
        </authorList>
    </citation>
    <scope>NUCLEOTIDE SEQUENCE</scope>
    <source>
        <strain evidence="5">NRRL 53441</strain>
    </source>
</reference>
<evidence type="ECO:0000256" key="2">
    <source>
        <dbReference type="ARBA" id="ARBA00023043"/>
    </source>
</evidence>
<evidence type="ECO:0000313" key="5">
    <source>
        <dbReference type="EMBL" id="KAF4449902.1"/>
    </source>
</evidence>
<dbReference type="Gene3D" id="1.25.40.20">
    <property type="entry name" value="Ankyrin repeat-containing domain"/>
    <property type="match status" value="2"/>
</dbReference>
<evidence type="ECO:0000256" key="4">
    <source>
        <dbReference type="SAM" id="Coils"/>
    </source>
</evidence>
<feature type="repeat" description="ANK" evidence="3">
    <location>
        <begin position="626"/>
        <end position="658"/>
    </location>
</feature>
<dbReference type="InterPro" id="IPR002110">
    <property type="entry name" value="Ankyrin_rpt"/>
</dbReference>